<reference evidence="3" key="1">
    <citation type="submission" date="2022-11" db="EMBL/GenBank/DDBJ databases">
        <title>Corynebacterium sp. isolated from Penguins.</title>
        <authorList>
            <person name="Sedlar K."/>
            <person name="Svec P."/>
        </authorList>
    </citation>
    <scope>NUCLEOTIDE SEQUENCE</scope>
    <source>
        <strain evidence="3">P5875</strain>
    </source>
</reference>
<dbReference type="Gene3D" id="1.10.30.50">
    <property type="match status" value="1"/>
</dbReference>
<keyword evidence="1" id="KW-0812">Transmembrane</keyword>
<comment type="caution">
    <text evidence="3">The sequence shown here is derived from an EMBL/GenBank/DDBJ whole genome shotgun (WGS) entry which is preliminary data.</text>
</comment>
<dbReference type="AlphaFoldDB" id="A0A9Q4CCN2"/>
<name>A0A9Q4CCN2_9CORY</name>
<feature type="domain" description="GmrSD restriction endonucleases C-terminal" evidence="2">
    <location>
        <begin position="122"/>
        <end position="199"/>
    </location>
</feature>
<dbReference type="EMBL" id="JAPMKX010000003">
    <property type="protein sequence ID" value="MCX7538428.1"/>
    <property type="molecule type" value="Genomic_DNA"/>
</dbReference>
<keyword evidence="3" id="KW-0540">Nuclease</keyword>
<keyword evidence="3" id="KW-0378">Hydrolase</keyword>
<dbReference type="InterPro" id="IPR011089">
    <property type="entry name" value="GmrSD_C"/>
</dbReference>
<keyword evidence="1" id="KW-1133">Transmembrane helix</keyword>
<evidence type="ECO:0000313" key="4">
    <source>
        <dbReference type="Proteomes" id="UP001070238"/>
    </source>
</evidence>
<keyword evidence="1" id="KW-0472">Membrane</keyword>
<evidence type="ECO:0000259" key="2">
    <source>
        <dbReference type="Pfam" id="PF07510"/>
    </source>
</evidence>
<organism evidence="3 4">
    <name type="scientific">Corynebacterium antarcticum</name>
    <dbReference type="NCBI Taxonomy" id="2800405"/>
    <lineage>
        <taxon>Bacteria</taxon>
        <taxon>Bacillati</taxon>
        <taxon>Actinomycetota</taxon>
        <taxon>Actinomycetes</taxon>
        <taxon>Mycobacteriales</taxon>
        <taxon>Corynebacteriaceae</taxon>
        <taxon>Corynebacterium</taxon>
    </lineage>
</organism>
<keyword evidence="3" id="KW-0255">Endonuclease</keyword>
<evidence type="ECO:0000256" key="1">
    <source>
        <dbReference type="SAM" id="Phobius"/>
    </source>
</evidence>
<proteinExistence type="predicted"/>
<gene>
    <name evidence="3" type="ORF">OS123_07725</name>
</gene>
<sequence>MTHTQAAPHPPKWTVGLLTLSTLLLGIYTLAPTTGRIPPGQVPPPPLAETLSSITLVEQRPDIPGYHRNRFGEGWGGAHIGSLICSTHEVMLAAQLPEATIDEDCTVHAAAARDPYSGQTMTTDNPGPGQRMEVDHIYPLSAAWDMGASGWDRNTRIRFANDPENLVVVTARQNREKSDSLPADWVPADRWARCWYVRRLAVVARGYQLSLTADDASAMRRQCLLSGLADAFR</sequence>
<dbReference type="PANTHER" id="PTHR24094:SF15">
    <property type="entry name" value="AMP-DEPENDENT SYNTHETASE_LIGASE DOMAIN-CONTAINING PROTEIN-RELATED"/>
    <property type="match status" value="1"/>
</dbReference>
<accession>A0A9Q4CCN2</accession>
<dbReference type="Proteomes" id="UP001070238">
    <property type="component" value="Unassembled WGS sequence"/>
</dbReference>
<evidence type="ECO:0000313" key="3">
    <source>
        <dbReference type="EMBL" id="MCX7538428.1"/>
    </source>
</evidence>
<dbReference type="GO" id="GO:0004519">
    <property type="term" value="F:endonuclease activity"/>
    <property type="evidence" value="ECO:0007669"/>
    <property type="project" value="UniProtKB-KW"/>
</dbReference>
<protein>
    <submittedName>
        <fullName evidence="3">HNH endonuclease family protein</fullName>
    </submittedName>
</protein>
<feature type="transmembrane region" description="Helical" evidence="1">
    <location>
        <begin position="13"/>
        <end position="31"/>
    </location>
</feature>
<dbReference type="RefSeq" id="WP_248232466.1">
    <property type="nucleotide sequence ID" value="NZ_JALNJB010000003.1"/>
</dbReference>
<dbReference type="PANTHER" id="PTHR24094">
    <property type="entry name" value="SECRETED PROTEIN"/>
    <property type="match status" value="1"/>
</dbReference>
<dbReference type="Pfam" id="PF07510">
    <property type="entry name" value="GmrSD_C"/>
    <property type="match status" value="1"/>
</dbReference>